<organism evidence="8 9">
    <name type="scientific">Clostridium argentinense CDC 2741</name>
    <dbReference type="NCBI Taxonomy" id="1418104"/>
    <lineage>
        <taxon>Bacteria</taxon>
        <taxon>Bacillati</taxon>
        <taxon>Bacillota</taxon>
        <taxon>Clostridia</taxon>
        <taxon>Eubacteriales</taxon>
        <taxon>Clostridiaceae</taxon>
        <taxon>Clostridium</taxon>
    </lineage>
</organism>
<evidence type="ECO:0000256" key="3">
    <source>
        <dbReference type="ARBA" id="ARBA00022691"/>
    </source>
</evidence>
<dbReference type="OrthoDB" id="9795504at2"/>
<protein>
    <submittedName>
        <fullName evidence="8">Radical SAM superfamily protein</fullName>
    </submittedName>
</protein>
<dbReference type="AlphaFoldDB" id="A0A0C1U1N0"/>
<evidence type="ECO:0000256" key="6">
    <source>
        <dbReference type="ARBA" id="ARBA00023014"/>
    </source>
</evidence>
<evidence type="ECO:0000313" key="8">
    <source>
        <dbReference type="EMBL" id="KIE45408.1"/>
    </source>
</evidence>
<accession>A0A0C1U1N0</accession>
<dbReference type="GO" id="GO:0046872">
    <property type="term" value="F:metal ion binding"/>
    <property type="evidence" value="ECO:0007669"/>
    <property type="project" value="UniProtKB-KW"/>
</dbReference>
<dbReference type="GO" id="GO:0051539">
    <property type="term" value="F:4 iron, 4 sulfur cluster binding"/>
    <property type="evidence" value="ECO:0007669"/>
    <property type="project" value="UniProtKB-KW"/>
</dbReference>
<keyword evidence="6" id="KW-0411">Iron-sulfur</keyword>
<gene>
    <name evidence="8" type="ORF">U732_2796</name>
</gene>
<dbReference type="STRING" id="29341.RSJ17_20275"/>
<dbReference type="InterPro" id="IPR013785">
    <property type="entry name" value="Aldolase_TIM"/>
</dbReference>
<dbReference type="PANTHER" id="PTHR43787:SF11">
    <property type="entry name" value="UPF0026 PROTEIN SLR1464"/>
    <property type="match status" value="1"/>
</dbReference>
<dbReference type="RefSeq" id="WP_039635422.1">
    <property type="nucleotide sequence ID" value="NZ_AYSO01000019.1"/>
</dbReference>
<evidence type="ECO:0000313" key="9">
    <source>
        <dbReference type="Proteomes" id="UP000031366"/>
    </source>
</evidence>
<dbReference type="CDD" id="cd01335">
    <property type="entry name" value="Radical_SAM"/>
    <property type="match status" value="1"/>
</dbReference>
<name>A0A0C1U1N0_9CLOT</name>
<sequence>MEAFSIGKVYKDTNGCKAVNINPLPKGFCSFDCVFCPLGRTDIKTEEKFFFDETKDFINKLSNFLDSNDVEIVFINPDGESMANEELIDIIKLIKDKGRKVKLLSNGYLLNKEENREVLELCDEVIGELAVTNEKFFQKLQRPLEGYTLEKYIDNMANFKKWFKGKFILDITIIKNYSDTEEAINLFKEIIEKISPDEVFLETPDEDRFKGAFEVNNERLNEIRKKLCI</sequence>
<dbReference type="SUPFAM" id="SSF102114">
    <property type="entry name" value="Radical SAM enzymes"/>
    <property type="match status" value="1"/>
</dbReference>
<keyword evidence="3" id="KW-0949">S-adenosyl-L-methionine</keyword>
<dbReference type="GO" id="GO:0003824">
    <property type="term" value="F:catalytic activity"/>
    <property type="evidence" value="ECO:0007669"/>
    <property type="project" value="InterPro"/>
</dbReference>
<comment type="cofactor">
    <cofactor evidence="1">
        <name>[4Fe-4S] cluster</name>
        <dbReference type="ChEBI" id="CHEBI:49883"/>
    </cofactor>
</comment>
<keyword evidence="4" id="KW-0479">Metal-binding</keyword>
<evidence type="ECO:0000256" key="4">
    <source>
        <dbReference type="ARBA" id="ARBA00022723"/>
    </source>
</evidence>
<dbReference type="PANTHER" id="PTHR43787">
    <property type="entry name" value="FEMO COFACTOR BIOSYNTHESIS PROTEIN NIFB-RELATED"/>
    <property type="match status" value="1"/>
</dbReference>
<dbReference type="Gene3D" id="3.20.20.70">
    <property type="entry name" value="Aldolase class I"/>
    <property type="match status" value="1"/>
</dbReference>
<keyword evidence="9" id="KW-1185">Reference proteome</keyword>
<dbReference type="EMBL" id="AYSO01000019">
    <property type="protein sequence ID" value="KIE45408.1"/>
    <property type="molecule type" value="Genomic_DNA"/>
</dbReference>
<evidence type="ECO:0000259" key="7">
    <source>
        <dbReference type="Pfam" id="PF04055"/>
    </source>
</evidence>
<dbReference type="InterPro" id="IPR007197">
    <property type="entry name" value="rSAM"/>
</dbReference>
<keyword evidence="2" id="KW-0004">4Fe-4S</keyword>
<feature type="domain" description="Radical SAM core" evidence="7">
    <location>
        <begin position="27"/>
        <end position="185"/>
    </location>
</feature>
<evidence type="ECO:0000256" key="1">
    <source>
        <dbReference type="ARBA" id="ARBA00001966"/>
    </source>
</evidence>
<dbReference type="Pfam" id="PF04055">
    <property type="entry name" value="Radical_SAM"/>
    <property type="match status" value="1"/>
</dbReference>
<keyword evidence="5" id="KW-0408">Iron</keyword>
<dbReference type="Proteomes" id="UP000031366">
    <property type="component" value="Unassembled WGS sequence"/>
</dbReference>
<dbReference type="InterPro" id="IPR058240">
    <property type="entry name" value="rSAM_sf"/>
</dbReference>
<reference evidence="8 9" key="1">
    <citation type="journal article" date="2015" name="Infect. Genet. Evol.">
        <title>Genomic sequences of six botulinum neurotoxin-producing strains representing three clostridial species illustrate the mobility and diversity of botulinum neurotoxin genes.</title>
        <authorList>
            <person name="Smith T.J."/>
            <person name="Hill K.K."/>
            <person name="Xie G."/>
            <person name="Foley B.T."/>
            <person name="Williamson C.H."/>
            <person name="Foster J.T."/>
            <person name="Johnson S.L."/>
            <person name="Chertkov O."/>
            <person name="Teshima H."/>
            <person name="Gibbons H.S."/>
            <person name="Johnsky L.A."/>
            <person name="Karavis M.A."/>
            <person name="Smith L.A."/>
        </authorList>
    </citation>
    <scope>NUCLEOTIDE SEQUENCE [LARGE SCALE GENOMIC DNA]</scope>
    <source>
        <strain evidence="8 9">CDC 2741</strain>
    </source>
</reference>
<proteinExistence type="predicted"/>
<dbReference type="SFLD" id="SFLDS00029">
    <property type="entry name" value="Radical_SAM"/>
    <property type="match status" value="1"/>
</dbReference>
<evidence type="ECO:0000256" key="2">
    <source>
        <dbReference type="ARBA" id="ARBA00022485"/>
    </source>
</evidence>
<evidence type="ECO:0000256" key="5">
    <source>
        <dbReference type="ARBA" id="ARBA00023004"/>
    </source>
</evidence>
<comment type="caution">
    <text evidence="8">The sequence shown here is derived from an EMBL/GenBank/DDBJ whole genome shotgun (WGS) entry which is preliminary data.</text>
</comment>